<dbReference type="InterPro" id="IPR011053">
    <property type="entry name" value="Single_hybrid_motif"/>
</dbReference>
<dbReference type="GO" id="GO:0005829">
    <property type="term" value="C:cytosol"/>
    <property type="evidence" value="ECO:0007669"/>
    <property type="project" value="TreeGrafter"/>
</dbReference>
<dbReference type="Gene3D" id="2.40.50.100">
    <property type="match status" value="1"/>
</dbReference>
<comment type="caution">
    <text evidence="6">The sequence shown here is derived from an EMBL/GenBank/DDBJ whole genome shotgun (WGS) entry which is preliminary data.</text>
</comment>
<comment type="function">
    <text evidence="3">The glycine cleavage system catalyzes the degradation of glycine. The H protein shuttles the methylamine group of glycine from the P protein to the T protein.</text>
</comment>
<dbReference type="CDD" id="cd06848">
    <property type="entry name" value="GCS_H"/>
    <property type="match status" value="1"/>
</dbReference>
<protein>
    <recommendedName>
        <fullName evidence="3">Glycine cleavage system H protein</fullName>
    </recommendedName>
</protein>
<dbReference type="Pfam" id="PF01597">
    <property type="entry name" value="GCV_H"/>
    <property type="match status" value="1"/>
</dbReference>
<keyword evidence="2 3" id="KW-0450">Lipoyl</keyword>
<evidence type="ECO:0000256" key="1">
    <source>
        <dbReference type="ARBA" id="ARBA00009249"/>
    </source>
</evidence>
<dbReference type="PROSITE" id="PS50968">
    <property type="entry name" value="BIOTINYL_LIPOYL"/>
    <property type="match status" value="1"/>
</dbReference>
<evidence type="ECO:0000313" key="7">
    <source>
        <dbReference type="Proteomes" id="UP000321769"/>
    </source>
</evidence>
<dbReference type="SUPFAM" id="SSF51230">
    <property type="entry name" value="Single hybrid motif"/>
    <property type="match status" value="1"/>
</dbReference>
<name>A0A512HUG3_9ACTN</name>
<dbReference type="HAMAP" id="MF_00272">
    <property type="entry name" value="GcvH"/>
    <property type="match status" value="1"/>
</dbReference>
<dbReference type="EMBL" id="BJZQ01000005">
    <property type="protein sequence ID" value="GEO89084.1"/>
    <property type="molecule type" value="Genomic_DNA"/>
</dbReference>
<keyword evidence="7" id="KW-1185">Reference proteome</keyword>
<evidence type="ECO:0000259" key="5">
    <source>
        <dbReference type="PROSITE" id="PS50968"/>
    </source>
</evidence>
<evidence type="ECO:0000313" key="6">
    <source>
        <dbReference type="EMBL" id="GEO89084.1"/>
    </source>
</evidence>
<dbReference type="AlphaFoldDB" id="A0A512HUG3"/>
<evidence type="ECO:0000256" key="2">
    <source>
        <dbReference type="ARBA" id="ARBA00022823"/>
    </source>
</evidence>
<dbReference type="Proteomes" id="UP000321769">
    <property type="component" value="Unassembled WGS sequence"/>
</dbReference>
<dbReference type="NCBIfam" id="TIGR00527">
    <property type="entry name" value="gcvH"/>
    <property type="match status" value="1"/>
</dbReference>
<comment type="cofactor">
    <cofactor evidence="3">
        <name>(R)-lipoate</name>
        <dbReference type="ChEBI" id="CHEBI:83088"/>
    </cofactor>
    <text evidence="3">Binds 1 lipoyl cofactor covalently.</text>
</comment>
<dbReference type="GO" id="GO:0005960">
    <property type="term" value="C:glycine cleavage complex"/>
    <property type="evidence" value="ECO:0007669"/>
    <property type="project" value="InterPro"/>
</dbReference>
<gene>
    <name evidence="3 6" type="primary">gcvH</name>
    <name evidence="6" type="ORF">AFL01nite_14110</name>
</gene>
<sequence>MEDPVIPEDLFYSEEHEWVRVEGDVAIIGITDFAQDQLGDIVYVDLPAEGDSVESGTVVGELESTKSVSDVFTPVSGEVIARNDSLEATPEVINSDPYGEGWLLKVRTTEEDVTSGLLTAEAYSALVSG</sequence>
<dbReference type="InterPro" id="IPR003016">
    <property type="entry name" value="2-oxoA_DH_lipoyl-BS"/>
</dbReference>
<dbReference type="PROSITE" id="PS00189">
    <property type="entry name" value="LIPOYL"/>
    <property type="match status" value="1"/>
</dbReference>
<dbReference type="GO" id="GO:0009249">
    <property type="term" value="P:protein lipoylation"/>
    <property type="evidence" value="ECO:0007669"/>
    <property type="project" value="TreeGrafter"/>
</dbReference>
<dbReference type="PANTHER" id="PTHR11715">
    <property type="entry name" value="GLYCINE CLEAVAGE SYSTEM H PROTEIN"/>
    <property type="match status" value="1"/>
</dbReference>
<reference evidence="6 7" key="1">
    <citation type="submission" date="2019-07" db="EMBL/GenBank/DDBJ databases">
        <title>Whole genome shotgun sequence of Aeromicrobium flavum NBRC 107625.</title>
        <authorList>
            <person name="Hosoyama A."/>
            <person name="Uohara A."/>
            <person name="Ohji S."/>
            <person name="Ichikawa N."/>
        </authorList>
    </citation>
    <scope>NUCLEOTIDE SEQUENCE [LARGE SCALE GENOMIC DNA]</scope>
    <source>
        <strain evidence="6 7">NBRC 107625</strain>
    </source>
</reference>
<dbReference type="InterPro" id="IPR000089">
    <property type="entry name" value="Biotin_lipoyl"/>
</dbReference>
<dbReference type="InterPro" id="IPR017453">
    <property type="entry name" value="GCV_H_sub"/>
</dbReference>
<feature type="domain" description="Lipoyl-binding" evidence="5">
    <location>
        <begin position="25"/>
        <end position="107"/>
    </location>
</feature>
<feature type="modified residue" description="N6-lipoyllysine" evidence="3 4">
    <location>
        <position position="66"/>
    </location>
</feature>
<evidence type="ECO:0000256" key="4">
    <source>
        <dbReference type="PIRSR" id="PIRSR617453-50"/>
    </source>
</evidence>
<organism evidence="6 7">
    <name type="scientific">Aeromicrobium flavum</name>
    <dbReference type="NCBI Taxonomy" id="416568"/>
    <lineage>
        <taxon>Bacteria</taxon>
        <taxon>Bacillati</taxon>
        <taxon>Actinomycetota</taxon>
        <taxon>Actinomycetes</taxon>
        <taxon>Propionibacteriales</taxon>
        <taxon>Nocardioidaceae</taxon>
        <taxon>Aeromicrobium</taxon>
    </lineage>
</organism>
<accession>A0A512HUG3</accession>
<dbReference type="InterPro" id="IPR002930">
    <property type="entry name" value="GCV_H"/>
</dbReference>
<comment type="similarity">
    <text evidence="1 3">Belongs to the GcvH family.</text>
</comment>
<comment type="subunit">
    <text evidence="3">The glycine cleavage system is composed of four proteins: P, T, L and H.</text>
</comment>
<proteinExistence type="inferred from homology"/>
<dbReference type="GO" id="GO:0019464">
    <property type="term" value="P:glycine decarboxylation via glycine cleavage system"/>
    <property type="evidence" value="ECO:0007669"/>
    <property type="project" value="UniProtKB-UniRule"/>
</dbReference>
<evidence type="ECO:0000256" key="3">
    <source>
        <dbReference type="HAMAP-Rule" id="MF_00272"/>
    </source>
</evidence>
<dbReference type="PANTHER" id="PTHR11715:SF3">
    <property type="entry name" value="GLYCINE CLEAVAGE SYSTEM H PROTEIN-RELATED"/>
    <property type="match status" value="1"/>
</dbReference>
<dbReference type="NCBIfam" id="NF002270">
    <property type="entry name" value="PRK01202.1"/>
    <property type="match status" value="1"/>
</dbReference>
<dbReference type="InterPro" id="IPR033753">
    <property type="entry name" value="GCV_H/Fam206"/>
</dbReference>